<gene>
    <name evidence="2" type="primary">AVEN_228150_1</name>
    <name evidence="2" type="ORF">CEXT_659891</name>
</gene>
<dbReference type="GO" id="GO:0003964">
    <property type="term" value="F:RNA-directed DNA polymerase activity"/>
    <property type="evidence" value="ECO:0007669"/>
    <property type="project" value="UniProtKB-KW"/>
</dbReference>
<dbReference type="Proteomes" id="UP001054945">
    <property type="component" value="Unassembled WGS sequence"/>
</dbReference>
<dbReference type="EMBL" id="BPLR01002060">
    <property type="protein sequence ID" value="GIX69524.1"/>
    <property type="molecule type" value="Genomic_DNA"/>
</dbReference>
<keyword evidence="1" id="KW-0732">Signal</keyword>
<comment type="caution">
    <text evidence="2">The sequence shown here is derived from an EMBL/GenBank/DDBJ whole genome shotgun (WGS) entry which is preliminary data.</text>
</comment>
<name>A0AAV4MFC4_CAEEX</name>
<feature type="signal peptide" evidence="1">
    <location>
        <begin position="1"/>
        <end position="17"/>
    </location>
</feature>
<keyword evidence="2" id="KW-0548">Nucleotidyltransferase</keyword>
<evidence type="ECO:0000313" key="2">
    <source>
        <dbReference type="EMBL" id="GIX69524.1"/>
    </source>
</evidence>
<keyword evidence="2" id="KW-0695">RNA-directed DNA polymerase</keyword>
<evidence type="ECO:0000313" key="3">
    <source>
        <dbReference type="Proteomes" id="UP001054945"/>
    </source>
</evidence>
<reference evidence="2 3" key="1">
    <citation type="submission" date="2021-06" db="EMBL/GenBank/DDBJ databases">
        <title>Caerostris extrusa draft genome.</title>
        <authorList>
            <person name="Kono N."/>
            <person name="Arakawa K."/>
        </authorList>
    </citation>
    <scope>NUCLEOTIDE SEQUENCE [LARGE SCALE GENOMIC DNA]</scope>
</reference>
<keyword evidence="2" id="KW-0808">Transferase</keyword>
<proteinExistence type="predicted"/>
<accession>A0AAV4MFC4</accession>
<keyword evidence="3" id="KW-1185">Reference proteome</keyword>
<sequence length="145" mass="16758">MANRHCWIFSIFHGSLAEFQVIGKGLRPILLDSLSFGRERALIPRKQYGFKKGHGTSYRILYFGQRVRDAQDHKPIPHTIAAFLDMSKAFNTVLGQKLITKFYDSFGIKEKALSCLSDFLKDRIFKVMYKNPLSDKFSLKQSIHQ</sequence>
<evidence type="ECO:0000256" key="1">
    <source>
        <dbReference type="SAM" id="SignalP"/>
    </source>
</evidence>
<dbReference type="AlphaFoldDB" id="A0AAV4MFC4"/>
<organism evidence="2 3">
    <name type="scientific">Caerostris extrusa</name>
    <name type="common">Bark spider</name>
    <name type="synonym">Caerostris bankana</name>
    <dbReference type="NCBI Taxonomy" id="172846"/>
    <lineage>
        <taxon>Eukaryota</taxon>
        <taxon>Metazoa</taxon>
        <taxon>Ecdysozoa</taxon>
        <taxon>Arthropoda</taxon>
        <taxon>Chelicerata</taxon>
        <taxon>Arachnida</taxon>
        <taxon>Araneae</taxon>
        <taxon>Araneomorphae</taxon>
        <taxon>Entelegynae</taxon>
        <taxon>Araneoidea</taxon>
        <taxon>Araneidae</taxon>
        <taxon>Caerostris</taxon>
    </lineage>
</organism>
<protein>
    <submittedName>
        <fullName evidence="2">Reverse transcriptase domain-containing protein</fullName>
    </submittedName>
</protein>
<feature type="chain" id="PRO_5043842515" evidence="1">
    <location>
        <begin position="18"/>
        <end position="145"/>
    </location>
</feature>